<sequence>MQFTLSTIALVASLMSSQAAAKPVFFARDQTCGTTPTGTGSAQPLSSPQASTAENCKEACEEAKNCQSFAFGLPANTKAPICKLYSVSAAQVPSQDTNVVVFDLTCNNVPTQAPTSGNPVGLLRLRRSQTCGVTPSYSGSTTALSTPSASTAEDCQSAGEAVSSCQSFAFGLPKDASYPICRLFSVGASQVPAQESLIEVFDIGCSDVPNTEPTQSNPVGLVDESATTSTQKSSTNVATTTNNKETSSTQNTASNDNSNMCGAIPSGTTSNSVSPLQTNTAITSADACLTLCQATSGCKAVEFGKTSANGANQCLLFSVAASELPTPTSGQSLVVYDAAC</sequence>
<organism evidence="4 5">
    <name type="scientific">Truncatella angustata</name>
    <dbReference type="NCBI Taxonomy" id="152316"/>
    <lineage>
        <taxon>Eukaryota</taxon>
        <taxon>Fungi</taxon>
        <taxon>Dikarya</taxon>
        <taxon>Ascomycota</taxon>
        <taxon>Pezizomycotina</taxon>
        <taxon>Sordariomycetes</taxon>
        <taxon>Xylariomycetidae</taxon>
        <taxon>Amphisphaeriales</taxon>
        <taxon>Sporocadaceae</taxon>
        <taxon>Truncatella</taxon>
    </lineage>
</organism>
<evidence type="ECO:0000313" key="5">
    <source>
        <dbReference type="Proteomes" id="UP000758603"/>
    </source>
</evidence>
<feature type="region of interest" description="Disordered" evidence="1">
    <location>
        <begin position="212"/>
        <end position="274"/>
    </location>
</feature>
<evidence type="ECO:0000256" key="2">
    <source>
        <dbReference type="SAM" id="SignalP"/>
    </source>
</evidence>
<feature type="domain" description="Apple" evidence="3">
    <location>
        <begin position="261"/>
        <end position="340"/>
    </location>
</feature>
<dbReference type="AlphaFoldDB" id="A0A9P8RIP2"/>
<dbReference type="EMBL" id="JAGPXC010000012">
    <property type="protein sequence ID" value="KAH6645058.1"/>
    <property type="molecule type" value="Genomic_DNA"/>
</dbReference>
<keyword evidence="5" id="KW-1185">Reference proteome</keyword>
<gene>
    <name evidence="4" type="ORF">BKA67DRAFT_664901</name>
</gene>
<feature type="chain" id="PRO_5040511093" description="Apple domain-containing protein" evidence="2">
    <location>
        <begin position="22"/>
        <end position="340"/>
    </location>
</feature>
<dbReference type="OrthoDB" id="4778230at2759"/>
<dbReference type="InterPro" id="IPR003609">
    <property type="entry name" value="Pan_app"/>
</dbReference>
<reference evidence="4" key="1">
    <citation type="journal article" date="2021" name="Nat. Commun.">
        <title>Genetic determinants of endophytism in the Arabidopsis root mycobiome.</title>
        <authorList>
            <person name="Mesny F."/>
            <person name="Miyauchi S."/>
            <person name="Thiergart T."/>
            <person name="Pickel B."/>
            <person name="Atanasova L."/>
            <person name="Karlsson M."/>
            <person name="Huettel B."/>
            <person name="Barry K.W."/>
            <person name="Haridas S."/>
            <person name="Chen C."/>
            <person name="Bauer D."/>
            <person name="Andreopoulos W."/>
            <person name="Pangilinan J."/>
            <person name="LaButti K."/>
            <person name="Riley R."/>
            <person name="Lipzen A."/>
            <person name="Clum A."/>
            <person name="Drula E."/>
            <person name="Henrissat B."/>
            <person name="Kohler A."/>
            <person name="Grigoriev I.V."/>
            <person name="Martin F.M."/>
            <person name="Hacquard S."/>
        </authorList>
    </citation>
    <scope>NUCLEOTIDE SEQUENCE</scope>
    <source>
        <strain evidence="4">MPI-SDFR-AT-0073</strain>
    </source>
</reference>
<proteinExistence type="predicted"/>
<evidence type="ECO:0000256" key="1">
    <source>
        <dbReference type="SAM" id="MobiDB-lite"/>
    </source>
</evidence>
<dbReference type="PROSITE" id="PS50948">
    <property type="entry name" value="PAN"/>
    <property type="match status" value="2"/>
</dbReference>
<comment type="caution">
    <text evidence="4">The sequence shown here is derived from an EMBL/GenBank/DDBJ whole genome shotgun (WGS) entry which is preliminary data.</text>
</comment>
<feature type="compositionally biased region" description="Polar residues" evidence="1">
    <location>
        <begin position="225"/>
        <end position="274"/>
    </location>
</feature>
<dbReference type="RefSeq" id="XP_045951572.1">
    <property type="nucleotide sequence ID" value="XM_046108466.1"/>
</dbReference>
<name>A0A9P8RIP2_9PEZI</name>
<feature type="domain" description="Apple" evidence="3">
    <location>
        <begin position="32"/>
        <end position="106"/>
    </location>
</feature>
<dbReference type="Pfam" id="PF00024">
    <property type="entry name" value="PAN_1"/>
    <property type="match status" value="2"/>
</dbReference>
<dbReference type="Pfam" id="PF14295">
    <property type="entry name" value="PAN_4"/>
    <property type="match status" value="1"/>
</dbReference>
<keyword evidence="2" id="KW-0732">Signal</keyword>
<accession>A0A9P8RIP2</accession>
<evidence type="ECO:0000259" key="3">
    <source>
        <dbReference type="PROSITE" id="PS50948"/>
    </source>
</evidence>
<dbReference type="Proteomes" id="UP000758603">
    <property type="component" value="Unassembled WGS sequence"/>
</dbReference>
<evidence type="ECO:0000313" key="4">
    <source>
        <dbReference type="EMBL" id="KAH6645058.1"/>
    </source>
</evidence>
<protein>
    <recommendedName>
        <fullName evidence="3">Apple domain-containing protein</fullName>
    </recommendedName>
</protein>
<dbReference type="Gene3D" id="3.50.4.10">
    <property type="entry name" value="Hepatocyte Growth Factor"/>
    <property type="match status" value="2"/>
</dbReference>
<dbReference type="GeneID" id="70137357"/>
<feature type="signal peptide" evidence="2">
    <location>
        <begin position="1"/>
        <end position="21"/>
    </location>
</feature>